<dbReference type="InterPro" id="IPR000718">
    <property type="entry name" value="Peptidase_M13"/>
</dbReference>
<keyword evidence="12" id="KW-1185">Reference proteome</keyword>
<feature type="domain" description="Peptidase M13 N-terminal" evidence="10">
    <location>
        <begin position="68"/>
        <end position="464"/>
    </location>
</feature>
<keyword evidence="5" id="KW-0378">Hydrolase</keyword>
<reference evidence="11 12" key="1">
    <citation type="submission" date="2024-09" db="EMBL/GenBank/DDBJ databases">
        <authorList>
            <person name="Sun Q."/>
            <person name="Mori K."/>
        </authorList>
    </citation>
    <scope>NUCLEOTIDE SEQUENCE [LARGE SCALE GENOMIC DNA]</scope>
    <source>
        <strain evidence="11 12">CCM 7706</strain>
    </source>
</reference>
<keyword evidence="7" id="KW-0482">Metalloprotease</keyword>
<evidence type="ECO:0000256" key="8">
    <source>
        <dbReference type="SAM" id="SignalP"/>
    </source>
</evidence>
<evidence type="ECO:0000313" key="11">
    <source>
        <dbReference type="EMBL" id="MFC0205674.1"/>
    </source>
</evidence>
<keyword evidence="4" id="KW-0479">Metal-binding</keyword>
<sequence>MSRIHGKALASSVALSVLALAVPALAQDAAPATTSATGQPAAAPSLSPSADWGAFGVQTQWIDRSVKPGDDFDAFVSGVWNKTVELPADRTRWGSFIELDDMSEQRVHAIMDALVASKPATGSDGGRIAAAYTAFMDVDAINAAGLAPARPYLDRINAAKTPADLARLFAAPGFASPIGLEVDADERQSDVYAVNAEIAGLGLPDRDYYLKTDARSVELRDKYKAYLAFLLGKAGYADPQAAAEAVLALETRIAQADWDRAGARNRDLTYNKLSVAEFEAMGAPGVVRTFLEASGAAKASYVLVAEIPPTAGELKAARIDAAKAQALFGPGMPGLVTLIDAVPVATWQAYLAAHFLSDHAAVLPSDIDQASFEFYGRTLSGQPEQRARWKRAIAAVEGMAGELVGKIYAEQYFPPERKAAMADLVANLRKAMAANLEDLAWMSPATRVEAKAKLDAFTPKIGAPETFKTYEGLTFSATDPLGNATAATRWETDFQMNRIGQKVDRSEWGMLPETVNAYYNPTLNEIVFPAAILQPPFFNLSADPAVNYGGIGAVIGHEMGHGFDDQGAKSDGTGNLRDWWTPSDKAAFEKLQDKLAAQYDAFCPFDDGKTCVNGRLTMGENIGDLGGLSLAYRAYKLSLNGKEAPVIDGFTGDQRFFMGWAQVWRSKVREEQARQFLVIDPHAPPQYRVNGIVRNFDEWYKAFGVKPGDALYLAPKDRVRIW</sequence>
<dbReference type="PANTHER" id="PTHR11733">
    <property type="entry name" value="ZINC METALLOPROTEASE FAMILY M13 NEPRILYSIN-RELATED"/>
    <property type="match status" value="1"/>
</dbReference>
<dbReference type="Gene3D" id="1.10.1380.10">
    <property type="entry name" value="Neutral endopeptidase , domain2"/>
    <property type="match status" value="1"/>
</dbReference>
<dbReference type="Gene3D" id="3.40.390.10">
    <property type="entry name" value="Collagenase (Catalytic Domain)"/>
    <property type="match status" value="1"/>
</dbReference>
<dbReference type="InterPro" id="IPR024079">
    <property type="entry name" value="MetalloPept_cat_dom_sf"/>
</dbReference>
<comment type="similarity">
    <text evidence="2">Belongs to the peptidase M13 family.</text>
</comment>
<evidence type="ECO:0000313" key="12">
    <source>
        <dbReference type="Proteomes" id="UP001589798"/>
    </source>
</evidence>
<dbReference type="RefSeq" id="WP_379488403.1">
    <property type="nucleotide sequence ID" value="NZ_JBHLWK010000018.1"/>
</dbReference>
<evidence type="ECO:0000256" key="6">
    <source>
        <dbReference type="ARBA" id="ARBA00022833"/>
    </source>
</evidence>
<evidence type="ECO:0000259" key="10">
    <source>
        <dbReference type="Pfam" id="PF05649"/>
    </source>
</evidence>
<evidence type="ECO:0000259" key="9">
    <source>
        <dbReference type="Pfam" id="PF01431"/>
    </source>
</evidence>
<accession>A0ABV6CZ47</accession>
<keyword evidence="8" id="KW-0732">Signal</keyword>
<dbReference type="CDD" id="cd08662">
    <property type="entry name" value="M13"/>
    <property type="match status" value="1"/>
</dbReference>
<dbReference type="Pfam" id="PF01431">
    <property type="entry name" value="Peptidase_M13"/>
    <property type="match status" value="1"/>
</dbReference>
<dbReference type="InterPro" id="IPR042089">
    <property type="entry name" value="Peptidase_M13_dom_2"/>
</dbReference>
<dbReference type="PRINTS" id="PR00786">
    <property type="entry name" value="NEPRILYSIN"/>
</dbReference>
<evidence type="ECO:0000256" key="2">
    <source>
        <dbReference type="ARBA" id="ARBA00007357"/>
    </source>
</evidence>
<organism evidence="11 12">
    <name type="scientific">Novosphingobium soli</name>
    <dbReference type="NCBI Taxonomy" id="574956"/>
    <lineage>
        <taxon>Bacteria</taxon>
        <taxon>Pseudomonadati</taxon>
        <taxon>Pseudomonadota</taxon>
        <taxon>Alphaproteobacteria</taxon>
        <taxon>Sphingomonadales</taxon>
        <taxon>Sphingomonadaceae</taxon>
        <taxon>Novosphingobium</taxon>
    </lineage>
</organism>
<dbReference type="Proteomes" id="UP001589798">
    <property type="component" value="Unassembled WGS sequence"/>
</dbReference>
<keyword evidence="6" id="KW-0862">Zinc</keyword>
<dbReference type="InterPro" id="IPR008753">
    <property type="entry name" value="Peptidase_M13_N"/>
</dbReference>
<evidence type="ECO:0000256" key="7">
    <source>
        <dbReference type="ARBA" id="ARBA00023049"/>
    </source>
</evidence>
<evidence type="ECO:0000256" key="5">
    <source>
        <dbReference type="ARBA" id="ARBA00022801"/>
    </source>
</evidence>
<dbReference type="InterPro" id="IPR018497">
    <property type="entry name" value="Peptidase_M13_C"/>
</dbReference>
<dbReference type="SUPFAM" id="SSF55486">
    <property type="entry name" value="Metalloproteases ('zincins'), catalytic domain"/>
    <property type="match status" value="1"/>
</dbReference>
<evidence type="ECO:0000256" key="3">
    <source>
        <dbReference type="ARBA" id="ARBA00022670"/>
    </source>
</evidence>
<protein>
    <submittedName>
        <fullName evidence="11">M13 family metallopeptidase</fullName>
    </submittedName>
</protein>
<dbReference type="PROSITE" id="PS51885">
    <property type="entry name" value="NEPRILYSIN"/>
    <property type="match status" value="1"/>
</dbReference>
<dbReference type="EMBL" id="JBHLWK010000018">
    <property type="protein sequence ID" value="MFC0205674.1"/>
    <property type="molecule type" value="Genomic_DNA"/>
</dbReference>
<evidence type="ECO:0000256" key="4">
    <source>
        <dbReference type="ARBA" id="ARBA00022723"/>
    </source>
</evidence>
<gene>
    <name evidence="11" type="ORF">ACFFJC_15520</name>
</gene>
<name>A0ABV6CZ47_9SPHN</name>
<feature type="chain" id="PRO_5047302360" evidence="8">
    <location>
        <begin position="27"/>
        <end position="722"/>
    </location>
</feature>
<dbReference type="PANTHER" id="PTHR11733:SF167">
    <property type="entry name" value="FI17812P1-RELATED"/>
    <property type="match status" value="1"/>
</dbReference>
<proteinExistence type="inferred from homology"/>
<evidence type="ECO:0000256" key="1">
    <source>
        <dbReference type="ARBA" id="ARBA00001947"/>
    </source>
</evidence>
<feature type="domain" description="Peptidase M13 C-terminal" evidence="9">
    <location>
        <begin position="516"/>
        <end position="719"/>
    </location>
</feature>
<comment type="caution">
    <text evidence="11">The sequence shown here is derived from an EMBL/GenBank/DDBJ whole genome shotgun (WGS) entry which is preliminary data.</text>
</comment>
<keyword evidence="3" id="KW-0645">Protease</keyword>
<dbReference type="Pfam" id="PF05649">
    <property type="entry name" value="Peptidase_M13_N"/>
    <property type="match status" value="1"/>
</dbReference>
<comment type="cofactor">
    <cofactor evidence="1">
        <name>Zn(2+)</name>
        <dbReference type="ChEBI" id="CHEBI:29105"/>
    </cofactor>
</comment>
<feature type="signal peptide" evidence="8">
    <location>
        <begin position="1"/>
        <end position="26"/>
    </location>
</feature>